<organism evidence="2 3">
    <name type="scientific">Parahaliea mediterranea</name>
    <dbReference type="NCBI Taxonomy" id="651086"/>
    <lineage>
        <taxon>Bacteria</taxon>
        <taxon>Pseudomonadati</taxon>
        <taxon>Pseudomonadota</taxon>
        <taxon>Gammaproteobacteria</taxon>
        <taxon>Cellvibrionales</taxon>
        <taxon>Halieaceae</taxon>
        <taxon>Parahaliea</taxon>
    </lineage>
</organism>
<keyword evidence="3" id="KW-1185">Reference proteome</keyword>
<feature type="chain" id="PRO_5037029654" evidence="1">
    <location>
        <begin position="20"/>
        <end position="181"/>
    </location>
</feature>
<keyword evidence="1" id="KW-0732">Signal</keyword>
<gene>
    <name evidence="2" type="ORF">JYP50_14460</name>
</gene>
<dbReference type="EMBL" id="JAFKCZ010000010">
    <property type="protein sequence ID" value="MBN7797809.1"/>
    <property type="molecule type" value="Genomic_DNA"/>
</dbReference>
<dbReference type="Pfam" id="PF02635">
    <property type="entry name" value="DsrE"/>
    <property type="match status" value="1"/>
</dbReference>
<dbReference type="InterPro" id="IPR003787">
    <property type="entry name" value="Sulphur_relay_DsrE/F-like"/>
</dbReference>
<dbReference type="RefSeq" id="WP_206561255.1">
    <property type="nucleotide sequence ID" value="NZ_JAFKCZ010000010.1"/>
</dbReference>
<dbReference type="InterPro" id="IPR027396">
    <property type="entry name" value="DsrEFH-like"/>
</dbReference>
<evidence type="ECO:0000313" key="3">
    <source>
        <dbReference type="Proteomes" id="UP000664303"/>
    </source>
</evidence>
<feature type="signal peptide" evidence="1">
    <location>
        <begin position="1"/>
        <end position="19"/>
    </location>
</feature>
<reference evidence="2" key="1">
    <citation type="submission" date="2021-02" db="EMBL/GenBank/DDBJ databases">
        <title>PHA producing bacteria isolated from coastal sediment in Guangdong, Shenzhen.</title>
        <authorList>
            <person name="Zheng W."/>
            <person name="Yu S."/>
            <person name="Huang Y."/>
        </authorList>
    </citation>
    <scope>NUCLEOTIDE SEQUENCE</scope>
    <source>
        <strain evidence="2">TN14-10</strain>
    </source>
</reference>
<dbReference type="Proteomes" id="UP000664303">
    <property type="component" value="Unassembled WGS sequence"/>
</dbReference>
<accession>A0A939DGJ2</accession>
<dbReference type="SUPFAM" id="SSF75169">
    <property type="entry name" value="DsrEFH-like"/>
    <property type="match status" value="1"/>
</dbReference>
<evidence type="ECO:0000313" key="2">
    <source>
        <dbReference type="EMBL" id="MBN7797809.1"/>
    </source>
</evidence>
<sequence>MRSAIRFFCLVLLQPLALAGDYPGAATGPAVAGYGPVFPVAGDAFTLSNDRHYKVSKDVSATADSPEARNPNIEALARFLNMQARAGTKPEQLEVALVVHGAASRDLLTDAAYRERFGTANPNTGLLKGLAQAGVSIYLCGQTASYRGFGPELLNPAVDLALSAMSAHVQLQSEGYTLIPF</sequence>
<dbReference type="AlphaFoldDB" id="A0A939DGJ2"/>
<comment type="caution">
    <text evidence="2">The sequence shown here is derived from an EMBL/GenBank/DDBJ whole genome shotgun (WGS) entry which is preliminary data.</text>
</comment>
<evidence type="ECO:0000256" key="1">
    <source>
        <dbReference type="SAM" id="SignalP"/>
    </source>
</evidence>
<name>A0A939DGJ2_9GAMM</name>
<dbReference type="Gene3D" id="3.40.1260.10">
    <property type="entry name" value="DsrEFH-like"/>
    <property type="match status" value="1"/>
</dbReference>
<protein>
    <submittedName>
        <fullName evidence="2">DsrE family protein</fullName>
    </submittedName>
</protein>
<proteinExistence type="predicted"/>
<dbReference type="PANTHER" id="PTHR37691:SF1">
    <property type="entry name" value="BLR3518 PROTEIN"/>
    <property type="match status" value="1"/>
</dbReference>
<dbReference type="PANTHER" id="PTHR37691">
    <property type="entry name" value="BLR3518 PROTEIN"/>
    <property type="match status" value="1"/>
</dbReference>